<dbReference type="EMBL" id="BMCK01000003">
    <property type="protein sequence ID" value="GGD21621.1"/>
    <property type="molecule type" value="Genomic_DNA"/>
</dbReference>
<protein>
    <recommendedName>
        <fullName evidence="4">PEGA domain-containing protein</fullName>
    </recommendedName>
</protein>
<organism evidence="2 3">
    <name type="scientific">Nocardioides daphniae</name>
    <dbReference type="NCBI Taxonomy" id="402297"/>
    <lineage>
        <taxon>Bacteria</taxon>
        <taxon>Bacillati</taxon>
        <taxon>Actinomycetota</taxon>
        <taxon>Actinomycetes</taxon>
        <taxon>Propionibacteriales</taxon>
        <taxon>Nocardioidaceae</taxon>
        <taxon>Nocardioides</taxon>
    </lineage>
</organism>
<proteinExistence type="predicted"/>
<evidence type="ECO:0000313" key="3">
    <source>
        <dbReference type="Proteomes" id="UP000630594"/>
    </source>
</evidence>
<evidence type="ECO:0000313" key="2">
    <source>
        <dbReference type="EMBL" id="GGD21621.1"/>
    </source>
</evidence>
<comment type="caution">
    <text evidence="2">The sequence shown here is derived from an EMBL/GenBank/DDBJ whole genome shotgun (WGS) entry which is preliminary data.</text>
</comment>
<feature type="compositionally biased region" description="Low complexity" evidence="1">
    <location>
        <begin position="296"/>
        <end position="306"/>
    </location>
</feature>
<evidence type="ECO:0008006" key="4">
    <source>
        <dbReference type="Google" id="ProtNLM"/>
    </source>
</evidence>
<gene>
    <name evidence="2" type="ORF">GCM10007231_21060</name>
</gene>
<dbReference type="Gene3D" id="2.60.120.380">
    <property type="match status" value="1"/>
</dbReference>
<accession>A0ABQ1QBX7</accession>
<dbReference type="Proteomes" id="UP000630594">
    <property type="component" value="Unassembled WGS sequence"/>
</dbReference>
<feature type="region of interest" description="Disordered" evidence="1">
    <location>
        <begin position="282"/>
        <end position="307"/>
    </location>
</feature>
<name>A0ABQ1QBX7_9ACTN</name>
<keyword evidence="3" id="KW-1185">Reference proteome</keyword>
<evidence type="ECO:0000256" key="1">
    <source>
        <dbReference type="SAM" id="MobiDB-lite"/>
    </source>
</evidence>
<sequence>MAGPQGVKGQVSLRGRGGRTVFKAPARKRAKVVVPLRAGSFRVVAPDLVVRGRLYEPVISRTTIKVKKVRKGKKAAKVALKVVWKPVARTGDLLATGATTRSIDLKWAGVGKTFEVRRATGEKAPATRKAGKRVHLGRKRALTDKGLAEGGRYAYSLWTKKGKKWVGPTTLVAGTVKGELGAEYALAPGAVVVDTGDKDKVQVTDRGVWVTLAAGRPTPPVGSGIVLPVSAALPAGAIGKVAEVSPDGRRVLVVSGVLADAFDLFRIDADYSTSVKIPDLQVGSADPDTEPGVELGTPAPAPGTGTETLRRARASKVAKATEGATAARATGSSRAIAPLTAPADVAAISAEDAKSQESCLSYGTFVNLSMHDWSATADGNFRLDFHRHRVNTRWGSFEAPAHAMVGDAWFEVGFDVQMDAVVAKELSCFIGRDFPVNIPTYPAPLTVQFEGGLAVAVGGEVGVKDIAVGATLSGKGAVAVGVGVDDGVSGSASVDGRFNGGTGMAKASGEFGPALGVVVGFGSIAGSGEETSAGAVAGFTGDLWAPKIGLEGEWGGEGQENCTTFTGTIEGSIGLKAEAWLGPAKVGSNLTLAEGTLKELFEANWPYGCATDEELGDGDVRATLRWGSNPDYDLHVTDPSGETVYYGNPTSASGGELDHDWIPGCGNTQQTQSWVENVNWATGEAPPGTYGVRVVEFNGCGLVGQEWTLRVYVKGREVVSQSGSGTSPVFEFTVP</sequence>
<reference evidence="3" key="1">
    <citation type="journal article" date="2019" name="Int. J. Syst. Evol. Microbiol.">
        <title>The Global Catalogue of Microorganisms (GCM) 10K type strain sequencing project: providing services to taxonomists for standard genome sequencing and annotation.</title>
        <authorList>
            <consortium name="The Broad Institute Genomics Platform"/>
            <consortium name="The Broad Institute Genome Sequencing Center for Infectious Disease"/>
            <person name="Wu L."/>
            <person name="Ma J."/>
        </authorList>
    </citation>
    <scope>NUCLEOTIDE SEQUENCE [LARGE SCALE GENOMIC DNA]</scope>
    <source>
        <strain evidence="3">CCM 7403</strain>
    </source>
</reference>